<name>K0Q374_9HYPH</name>
<evidence type="ECO:0008006" key="4">
    <source>
        <dbReference type="Google" id="ProtNLM"/>
    </source>
</evidence>
<dbReference type="EMBL" id="CANI01000028">
    <property type="protein sequence ID" value="CCM77094.1"/>
    <property type="molecule type" value="Genomic_DNA"/>
</dbReference>
<evidence type="ECO:0000313" key="3">
    <source>
        <dbReference type="Proteomes" id="UP000009319"/>
    </source>
</evidence>
<accession>K0Q374</accession>
<keyword evidence="1" id="KW-1133">Transmembrane helix</keyword>
<keyword evidence="3" id="KW-1185">Reference proteome</keyword>
<proteinExistence type="predicted"/>
<reference evidence="2 3" key="1">
    <citation type="journal article" date="2013" name="Genome Announc.">
        <title>Draft Genome Sequence of Rhizobium mesoamericanum STM3625, a Nitrogen-Fixing Symbiont of Mimosa pudica Isolated in French Guiana (South America).</title>
        <authorList>
            <person name="Moulin L."/>
            <person name="Mornico D."/>
            <person name="Melkonian R."/>
            <person name="Klonowska A."/>
        </authorList>
    </citation>
    <scope>NUCLEOTIDE SEQUENCE [LARGE SCALE GENOMIC DNA]</scope>
    <source>
        <strain evidence="2 3">STM3625</strain>
    </source>
</reference>
<evidence type="ECO:0000313" key="2">
    <source>
        <dbReference type="EMBL" id="CCM77094.1"/>
    </source>
</evidence>
<organism evidence="2 3">
    <name type="scientific">Rhizobium mesoamericanum STM3625</name>
    <dbReference type="NCBI Taxonomy" id="1211777"/>
    <lineage>
        <taxon>Bacteria</taxon>
        <taxon>Pseudomonadati</taxon>
        <taxon>Pseudomonadota</taxon>
        <taxon>Alphaproteobacteria</taxon>
        <taxon>Hyphomicrobiales</taxon>
        <taxon>Rhizobiaceae</taxon>
        <taxon>Rhizobium/Agrobacterium group</taxon>
        <taxon>Rhizobium</taxon>
    </lineage>
</organism>
<feature type="transmembrane region" description="Helical" evidence="1">
    <location>
        <begin position="38"/>
        <end position="57"/>
    </location>
</feature>
<comment type="caution">
    <text evidence="2">The sequence shown here is derived from an EMBL/GenBank/DDBJ whole genome shotgun (WGS) entry which is preliminary data.</text>
</comment>
<dbReference type="STRING" id="1211777.BN77_4140"/>
<dbReference type="AlphaFoldDB" id="K0Q374"/>
<protein>
    <recommendedName>
        <fullName evidence="4">Transmembrane protein</fullName>
    </recommendedName>
</protein>
<keyword evidence="1" id="KW-0472">Membrane</keyword>
<sequence length="75" mass="8467">MMRCDLRTYRECACPVGTCQQQRKAIPAPVIHPTNRDMLALFGCAVVVFLSFALVGAPEMERAAKVNQEQITWRK</sequence>
<evidence type="ECO:0000256" key="1">
    <source>
        <dbReference type="SAM" id="Phobius"/>
    </source>
</evidence>
<dbReference type="HOGENOM" id="CLU_2668549_0_0_5"/>
<gene>
    <name evidence="2" type="ORF">BN77_4140</name>
</gene>
<dbReference type="Proteomes" id="UP000009319">
    <property type="component" value="Unassembled WGS sequence"/>
</dbReference>
<keyword evidence="1" id="KW-0812">Transmembrane</keyword>